<keyword evidence="2" id="KW-1185">Reference proteome</keyword>
<dbReference type="Proteomes" id="UP001371224">
    <property type="component" value="Unassembled WGS sequence"/>
</dbReference>
<accession>A0ABU8LBI7</accession>
<protein>
    <submittedName>
        <fullName evidence="1">L-rhamnose mutarotase</fullName>
    </submittedName>
</protein>
<dbReference type="InterPro" id="IPR011008">
    <property type="entry name" value="Dimeric_a/b-barrel"/>
</dbReference>
<reference evidence="1 2" key="1">
    <citation type="submission" date="2024-02" db="EMBL/GenBank/DDBJ databases">
        <authorList>
            <person name="Saticioglu I.B."/>
        </authorList>
    </citation>
    <scope>NUCLEOTIDE SEQUENCE [LARGE SCALE GENOMIC DNA]</scope>
    <source>
        <strain evidence="1 2">Mu-80</strain>
    </source>
</reference>
<dbReference type="EMBL" id="JBBDGM010000005">
    <property type="protein sequence ID" value="MEJ1088037.1"/>
    <property type="molecule type" value="Genomic_DNA"/>
</dbReference>
<dbReference type="Gene3D" id="3.30.70.100">
    <property type="match status" value="1"/>
</dbReference>
<dbReference type="SUPFAM" id="SSF54909">
    <property type="entry name" value="Dimeric alpha+beta barrel"/>
    <property type="match status" value="1"/>
</dbReference>
<comment type="caution">
    <text evidence="1">The sequence shown here is derived from an EMBL/GenBank/DDBJ whole genome shotgun (WGS) entry which is preliminary data.</text>
</comment>
<dbReference type="Pfam" id="PF05336">
    <property type="entry name" value="rhaM"/>
    <property type="match status" value="1"/>
</dbReference>
<organism evidence="1 2">
    <name type="scientific">Microbacterium bandirmense</name>
    <dbReference type="NCBI Taxonomy" id="3122050"/>
    <lineage>
        <taxon>Bacteria</taxon>
        <taxon>Bacillati</taxon>
        <taxon>Actinomycetota</taxon>
        <taxon>Actinomycetes</taxon>
        <taxon>Micrococcales</taxon>
        <taxon>Microbacteriaceae</taxon>
        <taxon>Microbacterium</taxon>
    </lineage>
</organism>
<evidence type="ECO:0000313" key="1">
    <source>
        <dbReference type="EMBL" id="MEJ1088037.1"/>
    </source>
</evidence>
<sequence length="121" mass="13762">MTRICFQFRVRVESLEVYLERHRELWPEMLAELTAAGIGNYSIFHAGDGQMIGYYETADVAKTDAYMSRSEIAARWDADMQPMFADLPDSPGNHVPNPIEVFNLEDQLLESTEDSIEPMSA</sequence>
<name>A0ABU8LBI7_9MICO</name>
<proteinExistence type="predicted"/>
<gene>
    <name evidence="1" type="ORF">WDU99_06880</name>
</gene>
<dbReference type="PANTHER" id="PTHR34389:SF2">
    <property type="entry name" value="L-RHAMNOSE MUTAROTASE"/>
    <property type="match status" value="1"/>
</dbReference>
<evidence type="ECO:0000313" key="2">
    <source>
        <dbReference type="Proteomes" id="UP001371224"/>
    </source>
</evidence>
<dbReference type="InterPro" id="IPR008000">
    <property type="entry name" value="Rham/fucose_mutarotase"/>
</dbReference>
<dbReference type="RefSeq" id="WP_337331706.1">
    <property type="nucleotide sequence ID" value="NZ_JBBDGM010000005.1"/>
</dbReference>
<dbReference type="PANTHER" id="PTHR34389">
    <property type="entry name" value="L-RHAMNOSE MUTAROTASE"/>
    <property type="match status" value="1"/>
</dbReference>